<name>W7A8I1_9APIC</name>
<feature type="region of interest" description="Disordered" evidence="1">
    <location>
        <begin position="1953"/>
        <end position="1979"/>
    </location>
</feature>
<feature type="region of interest" description="Disordered" evidence="1">
    <location>
        <begin position="2131"/>
        <end position="2197"/>
    </location>
</feature>
<feature type="compositionally biased region" description="Basic and acidic residues" evidence="1">
    <location>
        <begin position="1888"/>
        <end position="1903"/>
    </location>
</feature>
<dbReference type="Proteomes" id="UP000030640">
    <property type="component" value="Unassembled WGS sequence"/>
</dbReference>
<keyword evidence="3" id="KW-1185">Reference proteome</keyword>
<evidence type="ECO:0008006" key="4">
    <source>
        <dbReference type="Google" id="ProtNLM"/>
    </source>
</evidence>
<dbReference type="EMBL" id="KI965465">
    <property type="protein sequence ID" value="EUD67593.1"/>
    <property type="molecule type" value="Genomic_DNA"/>
</dbReference>
<gene>
    <name evidence="2" type="ORF">C922_01778</name>
</gene>
<dbReference type="GeneID" id="20037052"/>
<dbReference type="OrthoDB" id="377103at2759"/>
<feature type="region of interest" description="Disordered" evidence="1">
    <location>
        <begin position="914"/>
        <end position="962"/>
    </location>
</feature>
<feature type="compositionally biased region" description="Basic and acidic residues" evidence="1">
    <location>
        <begin position="2178"/>
        <end position="2197"/>
    </location>
</feature>
<feature type="compositionally biased region" description="Low complexity" evidence="1">
    <location>
        <begin position="1961"/>
        <end position="1975"/>
    </location>
</feature>
<proteinExistence type="predicted"/>
<dbReference type="RefSeq" id="XP_008815603.1">
    <property type="nucleotide sequence ID" value="XM_008817381.1"/>
</dbReference>
<organism evidence="2 3">
    <name type="scientific">Plasmodium inui San Antonio 1</name>
    <dbReference type="NCBI Taxonomy" id="1237626"/>
    <lineage>
        <taxon>Eukaryota</taxon>
        <taxon>Sar</taxon>
        <taxon>Alveolata</taxon>
        <taxon>Apicomplexa</taxon>
        <taxon>Aconoidasida</taxon>
        <taxon>Haemosporida</taxon>
        <taxon>Plasmodiidae</taxon>
        <taxon>Plasmodium</taxon>
        <taxon>Plasmodium (Plasmodium)</taxon>
    </lineage>
</organism>
<feature type="compositionally biased region" description="Basic and acidic residues" evidence="1">
    <location>
        <begin position="933"/>
        <end position="957"/>
    </location>
</feature>
<feature type="compositionally biased region" description="Basic and acidic residues" evidence="1">
    <location>
        <begin position="401"/>
        <end position="411"/>
    </location>
</feature>
<feature type="region of interest" description="Disordered" evidence="1">
    <location>
        <begin position="868"/>
        <end position="892"/>
    </location>
</feature>
<feature type="compositionally biased region" description="Basic and acidic residues" evidence="1">
    <location>
        <begin position="424"/>
        <end position="433"/>
    </location>
</feature>
<reference evidence="2 3" key="1">
    <citation type="submission" date="2013-02" db="EMBL/GenBank/DDBJ databases">
        <title>The Genome Sequence of Plasmodium inui San Antonio 1.</title>
        <authorList>
            <consortium name="The Broad Institute Genome Sequencing Platform"/>
            <consortium name="The Broad Institute Genome Sequencing Center for Infectious Disease"/>
            <person name="Neafsey D."/>
            <person name="Cheeseman I."/>
            <person name="Volkman S."/>
            <person name="Adams J."/>
            <person name="Walker B."/>
            <person name="Young S.K."/>
            <person name="Zeng Q."/>
            <person name="Gargeya S."/>
            <person name="Fitzgerald M."/>
            <person name="Haas B."/>
            <person name="Abouelleil A."/>
            <person name="Alvarado L."/>
            <person name="Arachchi H.M."/>
            <person name="Berlin A.M."/>
            <person name="Chapman S.B."/>
            <person name="Dewar J."/>
            <person name="Goldberg J."/>
            <person name="Griggs A."/>
            <person name="Gujja S."/>
            <person name="Hansen M."/>
            <person name="Howarth C."/>
            <person name="Imamovic A."/>
            <person name="Larimer J."/>
            <person name="McCowan C."/>
            <person name="Murphy C."/>
            <person name="Neiman D."/>
            <person name="Pearson M."/>
            <person name="Priest M."/>
            <person name="Roberts A."/>
            <person name="Saif S."/>
            <person name="Shea T."/>
            <person name="Sisk P."/>
            <person name="Sykes S."/>
            <person name="Wortman J."/>
            <person name="Nusbaum C."/>
            <person name="Birren B."/>
        </authorList>
    </citation>
    <scope>NUCLEOTIDE SEQUENCE [LARGE SCALE GENOMIC DNA]</scope>
    <source>
        <strain evidence="2 3">San Antonio 1</strain>
    </source>
</reference>
<feature type="compositionally biased region" description="Low complexity" evidence="1">
    <location>
        <begin position="2132"/>
        <end position="2157"/>
    </location>
</feature>
<accession>W7A8I1</accession>
<feature type="compositionally biased region" description="Low complexity" evidence="1">
    <location>
        <begin position="2357"/>
        <end position="2369"/>
    </location>
</feature>
<feature type="region of interest" description="Disordered" evidence="1">
    <location>
        <begin position="481"/>
        <end position="513"/>
    </location>
</feature>
<feature type="region of interest" description="Disordered" evidence="1">
    <location>
        <begin position="1583"/>
        <end position="1610"/>
    </location>
</feature>
<feature type="compositionally biased region" description="Basic residues" evidence="1">
    <location>
        <begin position="434"/>
        <end position="449"/>
    </location>
</feature>
<evidence type="ECO:0000256" key="1">
    <source>
        <dbReference type="SAM" id="MobiDB-lite"/>
    </source>
</evidence>
<feature type="region of interest" description="Disordered" evidence="1">
    <location>
        <begin position="391"/>
        <end position="449"/>
    </location>
</feature>
<feature type="compositionally biased region" description="Basic and acidic residues" evidence="1">
    <location>
        <begin position="2339"/>
        <end position="2356"/>
    </location>
</feature>
<evidence type="ECO:0000313" key="3">
    <source>
        <dbReference type="Proteomes" id="UP000030640"/>
    </source>
</evidence>
<feature type="compositionally biased region" description="Low complexity" evidence="1">
    <location>
        <begin position="920"/>
        <end position="932"/>
    </location>
</feature>
<dbReference type="VEuPathDB" id="PlasmoDB:C922_01778"/>
<protein>
    <recommendedName>
        <fullName evidence="4">Inner centromere protein ARK-binding domain-containing protein</fullName>
    </recommendedName>
</protein>
<evidence type="ECO:0000313" key="2">
    <source>
        <dbReference type="EMBL" id="EUD67593.1"/>
    </source>
</evidence>
<feature type="region of interest" description="Disordered" evidence="1">
    <location>
        <begin position="2334"/>
        <end position="2369"/>
    </location>
</feature>
<feature type="region of interest" description="Disordered" evidence="1">
    <location>
        <begin position="1888"/>
        <end position="1912"/>
    </location>
</feature>
<sequence>MLVITENTFEKTNNPKYPRGSKVAIKRNNPQVKVISSRITPYCGDITKGKRELIKTRKFIKESYKIKYHHYLYARKHLCNGKHQRKIKLFSIEKTKNLNHLEKFSKTKKKKNQVIARRVNYNVILKNSYIKNVPYETNSFLVHLKGRRRKSHNRRSARKDCSGVREVALEKAKHTRGRQAPSVHPRRDAFHFKVKTNHHHVASQNVTKNQLSDYVEVNSADLDGVIANNSALDKFTVVVNRERQHPTWHLTRNLNRNLTKKALLNTRSMRKLTTNSLIDSIISLSNDLNKTSEKKEDAKDEYDKSVLHYVHKILSDHNFDYDIVSSVNKNEIREFKRKIKKYKDIPNFYFRKLFNHIGEKNESSRMCRNYFHTTHCYNSDYDVHYHARGRSNSCNRRNHERIHDGKEERKGKYASPSLYTHQRCHSDNYFSEKIKKKKNNKRKKRNRSHVYHPVNPVERANLSKQEGSNSLMRRIETGTRTDTRTTSKHLTNLKPPLNHQDVGARGDHPKVRNASGKEGIVEKKTHVEERADSGIYSNASATVTAPCNQIKHGKQEKENTLLRVTSAPNGDKNNLHSDRKPLHCVKKCTSTFTDPKKHIPKRENLPKRENHLDHTLEKDCPSIENTHSGKYPETEERIHQIDLKKENSTECIVQKKCSVQENVLVCNGKKNLHERTSNLSSFKFSENADSSCMLSNVANASIAPSVMSSATGTLRKNPFEGVPGIVTQYAPVHMNSADRIRNDEWIFSTSETQNDRSAIPNDRKEEANSSCSCSCGTSANVPNECTFSLNNVKRNDSFVNSTDANASNNVYFSADNKSSHSVSSLHGNNIPCVSNWCRSFFKTSYQQQNITSTLSSSVSRHRKDRCGAAPSVGILNRGGAPQGKETNGDNSAIPIVPFQRSVQGKAVDADGGAAYGPDCGARSGTRSGAAARGDARTDAGAERDNTTDKRNIRRDPSELAGNNLEDQKSLRSSVNSLTSAELIKTPVVSNIQNSHFERIPKIDQRDSTSFCIFKRKNRRERASSRTPLIRTPLINTPLIKTSLINAPLINTPIIKIPLIETPPIADIPSFRNRANDIDFLAEGTNRGDNFPYNNRDKKMNNNDDHNFLVEECLKKCMKENASKFRTNEDYERYCNEDKILNPDYIPQESKRLGEKFLQNQKEKFASYGNSSFHYQPYMSNAECGNSCFKQDQPGYNPYNDPNGNFMNNMKINVFNNTASQNTSNSTFNNVGIYSNSHINSINKEYYLKKGNDYSNDVFIKYYEQYANKDNDKNEAKKFNYTDCYDFKNTLLNGLSREDSFGSDDDLKNEDNEMNFLKDSLNSFDNLESTEKKYEEILRDFNGKIPLLHKVLKPLPVKNRSNNFDICLYLLQKHGGDLNNEENICILRDKEIVQHSAIYDAKKGCIKSNITNVTNIKLYHPKWHNKKKILERLKEQSCFNPFTIFGSAPSLLDFDEVFDKDVYNNFVSRNSRKSHSLLRILAKQKVINNLNDKITDKEWPQVHSYLKKRWSKETNIELNWACDPLLYEELEWYLSTNNEYLNMTDKVADIEVCYCPTLNPSSYYAWNDSRVIYTNLCYNKSKEDGEASSHSMKDKYAGNRNPELKGKDKQVSFRKRASGCEHLMFQQNLMKQKKLSKRKKKLLKRKKKMLKLKEKNQMFRDQSRRLAANEGDAADVEGVDVEAVDVEAVGVKTADAADAANAASSGGFYMETKEGSKNAHKHVYSSQQNKTNFSNDPCMSMGLGMRMSALKSNKNNHDSAYYPNIFCTKKKKSVYHNKNYDEDVIPIMTVNTSLYRHNMDNKYNCNNTAFDYIKNKDNTIKFFASPKKTRKNNSVKKSVNNSDNFYFLNSSMINSDNIYNNNLDSFDSKDSGDGNDFTSVPVFHKDNTFDASDDKMRSRNELDTRNNPMGGMQMDRFDNASENLCENLRMKEHTTHMSNNNIYEFKGTKNAYDFRKNDNDGDANGNRNGNGNGNANSTSMGYMTRDNENYSSKGGSFCYRGGGAGGGGGPTNDYMQPFHMSMADKYGNANNNVNMNIFSNIRMYEQNFNKSGDHGDSTNSLSRDYDMDNHGGSCMGKGPFTKSSFVDRSHYDMEQTSFSSNNFGHFSTREMAKNELQYGSIFRTGLSKPNFAEQKQNESQSQKETQSQKESQSQNKTKFPIEVSERYPIKYKGTNAEYSDSHGDNSGRNRHNNRNDDAVTRDNCNYFECKYENSSNKHANGKNSQMIADYFLSKNTENYDPKEKKKIINEQYGTGESQKSMNIAKADMNVLKITQQNIDKKYIQEKKIKSSMSFYTSKKDTDNSTATFNSKRLSNSNIIANQNRKIRRYTNKMCQDDNTSFDHSENGKGEGNKKRSVESPSSRTSDTSMSSAFKMATSVFKKLF</sequence>